<gene>
    <name evidence="2" type="ORF">J2Z21_000614</name>
</gene>
<keyword evidence="3" id="KW-1185">Reference proteome</keyword>
<feature type="compositionally biased region" description="Basic residues" evidence="1">
    <location>
        <begin position="1"/>
        <end position="11"/>
    </location>
</feature>
<evidence type="ECO:0000256" key="1">
    <source>
        <dbReference type="SAM" id="MobiDB-lite"/>
    </source>
</evidence>
<comment type="caution">
    <text evidence="2">The sequence shown here is derived from an EMBL/GenBank/DDBJ whole genome shotgun (WGS) entry which is preliminary data.</text>
</comment>
<evidence type="ECO:0000313" key="2">
    <source>
        <dbReference type="EMBL" id="MBP2047692.1"/>
    </source>
</evidence>
<accession>A0ABS4LJY3</accession>
<feature type="region of interest" description="Disordered" evidence="1">
    <location>
        <begin position="65"/>
        <end position="94"/>
    </location>
</feature>
<organism evidence="2 3">
    <name type="scientific">Streptomyces griseochromogenes</name>
    <dbReference type="NCBI Taxonomy" id="68214"/>
    <lineage>
        <taxon>Bacteria</taxon>
        <taxon>Bacillati</taxon>
        <taxon>Actinomycetota</taxon>
        <taxon>Actinomycetes</taxon>
        <taxon>Kitasatosporales</taxon>
        <taxon>Streptomycetaceae</taxon>
        <taxon>Streptomyces</taxon>
    </lineage>
</organism>
<sequence length="94" mass="9976">MRSGPHGHRTRWSSAIGKIARPPRNCGTAPHKAHGPQAARAWCAEDAVRTPLAYVTRVRARQGPTHFNVGEGITQAGPPPGGNVTRNPPSSVAR</sequence>
<proteinExistence type="predicted"/>
<dbReference type="Proteomes" id="UP001519309">
    <property type="component" value="Unassembled WGS sequence"/>
</dbReference>
<reference evidence="2 3" key="1">
    <citation type="submission" date="2021-03" db="EMBL/GenBank/DDBJ databases">
        <title>Genomic Encyclopedia of Type Strains, Phase IV (KMG-IV): sequencing the most valuable type-strain genomes for metagenomic binning, comparative biology and taxonomic classification.</title>
        <authorList>
            <person name="Goeker M."/>
        </authorList>
    </citation>
    <scope>NUCLEOTIDE SEQUENCE [LARGE SCALE GENOMIC DNA]</scope>
    <source>
        <strain evidence="2 3">DSM 40499</strain>
    </source>
</reference>
<feature type="compositionally biased region" description="Polar residues" evidence="1">
    <location>
        <begin position="84"/>
        <end position="94"/>
    </location>
</feature>
<dbReference type="EMBL" id="JAGGLP010000001">
    <property type="protein sequence ID" value="MBP2047692.1"/>
    <property type="molecule type" value="Genomic_DNA"/>
</dbReference>
<name>A0ABS4LJY3_9ACTN</name>
<evidence type="ECO:0000313" key="3">
    <source>
        <dbReference type="Proteomes" id="UP001519309"/>
    </source>
</evidence>
<feature type="region of interest" description="Disordered" evidence="1">
    <location>
        <begin position="1"/>
        <end position="34"/>
    </location>
</feature>
<protein>
    <submittedName>
        <fullName evidence="2">Uncharacterized protein</fullName>
    </submittedName>
</protein>